<evidence type="ECO:0000256" key="1">
    <source>
        <dbReference type="SAM" id="SignalP"/>
    </source>
</evidence>
<dbReference type="OrthoDB" id="949867at2"/>
<evidence type="ECO:0000313" key="2">
    <source>
        <dbReference type="EMBL" id="OAQ38967.1"/>
    </source>
</evidence>
<organism evidence="2 3">
    <name type="scientific">Pedobacter psychrophilus</name>
    <dbReference type="NCBI Taxonomy" id="1826909"/>
    <lineage>
        <taxon>Bacteria</taxon>
        <taxon>Pseudomonadati</taxon>
        <taxon>Bacteroidota</taxon>
        <taxon>Sphingobacteriia</taxon>
        <taxon>Sphingobacteriales</taxon>
        <taxon>Sphingobacteriaceae</taxon>
        <taxon>Pedobacter</taxon>
    </lineage>
</organism>
<protein>
    <recommendedName>
        <fullName evidence="4">Lipoprotein</fullName>
    </recommendedName>
</protein>
<reference evidence="2 3" key="2">
    <citation type="submission" date="2016-06" db="EMBL/GenBank/DDBJ databases">
        <title>Pedobacter psychrophilus sp. nov., isolated from Antarctic fragmentary rock.</title>
        <authorList>
            <person name="Svec P."/>
        </authorList>
    </citation>
    <scope>NUCLEOTIDE SEQUENCE [LARGE SCALE GENOMIC DNA]</scope>
    <source>
        <strain evidence="2 3">CCM 8644</strain>
    </source>
</reference>
<comment type="caution">
    <text evidence="2">The sequence shown here is derived from an EMBL/GenBank/DDBJ whole genome shotgun (WGS) entry which is preliminary data.</text>
</comment>
<dbReference type="STRING" id="1826909.A5893_13090"/>
<feature type="signal peptide" evidence="1">
    <location>
        <begin position="1"/>
        <end position="23"/>
    </location>
</feature>
<evidence type="ECO:0000313" key="3">
    <source>
        <dbReference type="Proteomes" id="UP000078459"/>
    </source>
</evidence>
<dbReference type="EMBL" id="LWHJ01000029">
    <property type="protein sequence ID" value="OAQ38967.1"/>
    <property type="molecule type" value="Genomic_DNA"/>
</dbReference>
<accession>A0A179DD47</accession>
<dbReference type="AlphaFoldDB" id="A0A179DD47"/>
<sequence>MKRKQFKTQNLCLWLLAFCFALTTGMKCKKDKTDTPGLPAATQEGKNTLGFLLNGEAWTPKGFNGTANLSIYYDENFRGGVFNISAYRLFGDNSNNRQGFAIACDSIQTAQKVIFGRKNLTVVYQSESCDYISNDVIMVNGYCEITKIDKIKKIFSGIFEVKFTKQGCEPVNITQGRFDMKY</sequence>
<dbReference type="RefSeq" id="WP_068823119.1">
    <property type="nucleotide sequence ID" value="NZ_LWHJ01000029.1"/>
</dbReference>
<keyword evidence="1" id="KW-0732">Signal</keyword>
<keyword evidence="3" id="KW-1185">Reference proteome</keyword>
<evidence type="ECO:0008006" key="4">
    <source>
        <dbReference type="Google" id="ProtNLM"/>
    </source>
</evidence>
<feature type="chain" id="PRO_5008100357" description="Lipoprotein" evidence="1">
    <location>
        <begin position="24"/>
        <end position="182"/>
    </location>
</feature>
<reference evidence="2 3" key="1">
    <citation type="submission" date="2016-04" db="EMBL/GenBank/DDBJ databases">
        <authorList>
            <person name="Evans L.H."/>
            <person name="Alamgir A."/>
            <person name="Owens N."/>
            <person name="Weber N.D."/>
            <person name="Virtaneva K."/>
            <person name="Barbian K."/>
            <person name="Babar A."/>
            <person name="Rosenke K."/>
        </authorList>
    </citation>
    <scope>NUCLEOTIDE SEQUENCE [LARGE SCALE GENOMIC DNA]</scope>
    <source>
        <strain evidence="2 3">CCM 8644</strain>
    </source>
</reference>
<proteinExistence type="predicted"/>
<dbReference type="Proteomes" id="UP000078459">
    <property type="component" value="Unassembled WGS sequence"/>
</dbReference>
<gene>
    <name evidence="2" type="ORF">A5893_13090</name>
</gene>
<name>A0A179DD47_9SPHI</name>